<dbReference type="Pfam" id="PF01381">
    <property type="entry name" value="HTH_3"/>
    <property type="match status" value="1"/>
</dbReference>
<keyword evidence="6" id="KW-1185">Reference proteome</keyword>
<organism evidence="5 6">
    <name type="scientific">Alcaligenes endophyticus</name>
    <dbReference type="NCBI Taxonomy" id="1929088"/>
    <lineage>
        <taxon>Bacteria</taxon>
        <taxon>Pseudomonadati</taxon>
        <taxon>Pseudomonadota</taxon>
        <taxon>Betaproteobacteria</taxon>
        <taxon>Burkholderiales</taxon>
        <taxon>Alcaligenaceae</taxon>
        <taxon>Alcaligenes</taxon>
    </lineage>
</organism>
<dbReference type="PANTHER" id="PTHR40661:SF2">
    <property type="entry name" value="HTH-TYPE TRANSCRIPTIONAL REGULATOR PRTR"/>
    <property type="match status" value="1"/>
</dbReference>
<evidence type="ECO:0000259" key="4">
    <source>
        <dbReference type="PROSITE" id="PS50943"/>
    </source>
</evidence>
<dbReference type="InterPro" id="IPR001387">
    <property type="entry name" value="Cro/C1-type_HTH"/>
</dbReference>
<accession>A0ABT8EMF4</accession>
<gene>
    <name evidence="5" type="ORF">LMS43_13330</name>
</gene>
<dbReference type="InterPro" id="IPR010982">
    <property type="entry name" value="Lambda_DNA-bd_dom_sf"/>
</dbReference>
<evidence type="ECO:0000256" key="1">
    <source>
        <dbReference type="ARBA" id="ARBA00023015"/>
    </source>
</evidence>
<dbReference type="PROSITE" id="PS50943">
    <property type="entry name" value="HTH_CROC1"/>
    <property type="match status" value="1"/>
</dbReference>
<dbReference type="SUPFAM" id="SSF47413">
    <property type="entry name" value="lambda repressor-like DNA-binding domains"/>
    <property type="match status" value="1"/>
</dbReference>
<keyword evidence="3" id="KW-0804">Transcription</keyword>
<dbReference type="Proteomes" id="UP001168613">
    <property type="component" value="Unassembled WGS sequence"/>
</dbReference>
<dbReference type="Gene3D" id="1.10.260.40">
    <property type="entry name" value="lambda repressor-like DNA-binding domains"/>
    <property type="match status" value="1"/>
</dbReference>
<dbReference type="CDD" id="cd00093">
    <property type="entry name" value="HTH_XRE"/>
    <property type="match status" value="1"/>
</dbReference>
<comment type="caution">
    <text evidence="5">The sequence shown here is derived from an EMBL/GenBank/DDBJ whole genome shotgun (WGS) entry which is preliminary data.</text>
</comment>
<dbReference type="PANTHER" id="PTHR40661">
    <property type="match status" value="1"/>
</dbReference>
<dbReference type="RefSeq" id="WP_266123505.1">
    <property type="nucleotide sequence ID" value="NZ_JAJHNU010000004.1"/>
</dbReference>
<keyword evidence="2" id="KW-0238">DNA-binding</keyword>
<feature type="domain" description="HTH cro/C1-type" evidence="4">
    <location>
        <begin position="8"/>
        <end position="61"/>
    </location>
</feature>
<sequence>MELFSDRLRTARQYRKLSQSSLARLCGLAQSAISNYENGTRKAPREILVLARALHVSPEWLQEGVGEMHLQVQGIPQLSQTVKETPSTDSDEHWPFDSISPHELNALEPIQLQEIERALRLMLNGLTAGKQAT</sequence>
<evidence type="ECO:0000313" key="5">
    <source>
        <dbReference type="EMBL" id="MDN4122270.1"/>
    </source>
</evidence>
<name>A0ABT8EMF4_9BURK</name>
<proteinExistence type="predicted"/>
<evidence type="ECO:0000256" key="3">
    <source>
        <dbReference type="ARBA" id="ARBA00023163"/>
    </source>
</evidence>
<reference evidence="5" key="1">
    <citation type="submission" date="2021-11" db="EMBL/GenBank/DDBJ databases">
        <title>Draft genome sequence of Alcaligenes endophyticus type strain CCUG 75668T.</title>
        <authorList>
            <person name="Salva-Serra F."/>
            <person name="Duran R.E."/>
            <person name="Seeger M."/>
            <person name="Moore E.R.B."/>
            <person name="Jaen-Luchoro D."/>
        </authorList>
    </citation>
    <scope>NUCLEOTIDE SEQUENCE</scope>
    <source>
        <strain evidence="5">CCUG 75668</strain>
    </source>
</reference>
<keyword evidence="1" id="KW-0805">Transcription regulation</keyword>
<dbReference type="SMART" id="SM00530">
    <property type="entry name" value="HTH_XRE"/>
    <property type="match status" value="1"/>
</dbReference>
<evidence type="ECO:0000313" key="6">
    <source>
        <dbReference type="Proteomes" id="UP001168613"/>
    </source>
</evidence>
<dbReference type="EMBL" id="JAJHNU010000004">
    <property type="protein sequence ID" value="MDN4122270.1"/>
    <property type="molecule type" value="Genomic_DNA"/>
</dbReference>
<protein>
    <submittedName>
        <fullName evidence="5">Helix-turn-helix domain-containing protein</fullName>
    </submittedName>
</protein>
<evidence type="ECO:0000256" key="2">
    <source>
        <dbReference type="ARBA" id="ARBA00023125"/>
    </source>
</evidence>